<evidence type="ECO:0000313" key="4">
    <source>
        <dbReference type="Proteomes" id="UP000192674"/>
    </source>
</evidence>
<dbReference type="RefSeq" id="WP_200825956.1">
    <property type="nucleotide sequence ID" value="NZ_FWXV01000011.1"/>
</dbReference>
<keyword evidence="1" id="KW-0812">Transmembrane</keyword>
<evidence type="ECO:0000259" key="2">
    <source>
        <dbReference type="Pfam" id="PF02441"/>
    </source>
</evidence>
<dbReference type="GO" id="GO:0004633">
    <property type="term" value="F:phosphopantothenoylcysteine decarboxylase activity"/>
    <property type="evidence" value="ECO:0007669"/>
    <property type="project" value="TreeGrafter"/>
</dbReference>
<accession>A0A1W2FSG1</accession>
<dbReference type="Proteomes" id="UP000192674">
    <property type="component" value="Unassembled WGS sequence"/>
</dbReference>
<keyword evidence="1" id="KW-1133">Transmembrane helix</keyword>
<dbReference type="GO" id="GO:0010181">
    <property type="term" value="F:FMN binding"/>
    <property type="evidence" value="ECO:0007669"/>
    <property type="project" value="TreeGrafter"/>
</dbReference>
<gene>
    <name evidence="3" type="ORF">SAMN05661093_08770</name>
</gene>
<dbReference type="GO" id="GO:0071513">
    <property type="term" value="C:phosphopantothenoylcysteine decarboxylase complex"/>
    <property type="evidence" value="ECO:0007669"/>
    <property type="project" value="TreeGrafter"/>
</dbReference>
<feature type="transmembrane region" description="Helical" evidence="1">
    <location>
        <begin position="12"/>
        <end position="30"/>
    </location>
</feature>
<feature type="domain" description="Flavoprotein" evidence="2">
    <location>
        <begin position="10"/>
        <end position="143"/>
    </location>
</feature>
<dbReference type="GO" id="GO:0015937">
    <property type="term" value="P:coenzyme A biosynthetic process"/>
    <property type="evidence" value="ECO:0007669"/>
    <property type="project" value="TreeGrafter"/>
</dbReference>
<dbReference type="PANTHER" id="PTHR14359:SF6">
    <property type="entry name" value="PHOSPHOPANTOTHENOYLCYSTEINE DECARBOXYLASE"/>
    <property type="match status" value="1"/>
</dbReference>
<name>A0A1W2FSG1_KIBAR</name>
<proteinExistence type="predicted"/>
<dbReference type="InterPro" id="IPR003382">
    <property type="entry name" value="Flavoprotein"/>
</dbReference>
<dbReference type="PANTHER" id="PTHR14359">
    <property type="entry name" value="HOMO-OLIGOMERIC FLAVIN CONTAINING CYS DECARBOXYLASE FAMILY"/>
    <property type="match status" value="1"/>
</dbReference>
<protein>
    <submittedName>
        <fullName evidence="3">Flavoprotein</fullName>
    </submittedName>
</protein>
<dbReference type="SUPFAM" id="SSF52507">
    <property type="entry name" value="Homo-oligomeric flavin-containing Cys decarboxylases, HFCD"/>
    <property type="match status" value="1"/>
</dbReference>
<dbReference type="EMBL" id="FWXV01000011">
    <property type="protein sequence ID" value="SMD24897.1"/>
    <property type="molecule type" value="Genomic_DNA"/>
</dbReference>
<keyword evidence="4" id="KW-1185">Reference proteome</keyword>
<feature type="transmembrane region" description="Helical" evidence="1">
    <location>
        <begin position="96"/>
        <end position="123"/>
    </location>
</feature>
<keyword evidence="1" id="KW-0472">Membrane</keyword>
<evidence type="ECO:0000256" key="1">
    <source>
        <dbReference type="SAM" id="Phobius"/>
    </source>
</evidence>
<organism evidence="3 4">
    <name type="scientific">Kibdelosporangium aridum</name>
    <dbReference type="NCBI Taxonomy" id="2030"/>
    <lineage>
        <taxon>Bacteria</taxon>
        <taxon>Bacillati</taxon>
        <taxon>Actinomycetota</taxon>
        <taxon>Actinomycetes</taxon>
        <taxon>Pseudonocardiales</taxon>
        <taxon>Pseudonocardiaceae</taxon>
        <taxon>Kibdelosporangium</taxon>
    </lineage>
</organism>
<sequence>MTNDETFSGRLLIGATGSAAVAMLPVYLSALRSQFTGTVTVLMTHTATRFLPAHTAALFADQVVTGEPESTWARHNQVTLAAEHDMLAVLPATANMLAATATGAAGNLLSATVLAASFPVVFFPVMSGEMWEKPAVKRNVEAVRADGYHVVDPAWGPRYDVALGTFVNSPMPPPPPRFIDVVREFMPQA</sequence>
<dbReference type="AlphaFoldDB" id="A0A1W2FSG1"/>
<evidence type="ECO:0000313" key="3">
    <source>
        <dbReference type="EMBL" id="SMD24897.1"/>
    </source>
</evidence>
<dbReference type="Pfam" id="PF02441">
    <property type="entry name" value="Flavoprotein"/>
    <property type="match status" value="1"/>
</dbReference>
<dbReference type="InterPro" id="IPR036551">
    <property type="entry name" value="Flavin_trans-like"/>
</dbReference>
<reference evidence="3 4" key="1">
    <citation type="submission" date="2017-04" db="EMBL/GenBank/DDBJ databases">
        <authorList>
            <person name="Afonso C.L."/>
            <person name="Miller P.J."/>
            <person name="Scott M.A."/>
            <person name="Spackman E."/>
            <person name="Goraichik I."/>
            <person name="Dimitrov K.M."/>
            <person name="Suarez D.L."/>
            <person name="Swayne D.E."/>
        </authorList>
    </citation>
    <scope>NUCLEOTIDE SEQUENCE [LARGE SCALE GENOMIC DNA]</scope>
    <source>
        <strain evidence="3 4">DSM 43828</strain>
    </source>
</reference>
<dbReference type="Gene3D" id="3.40.50.1950">
    <property type="entry name" value="Flavin prenyltransferase-like"/>
    <property type="match status" value="1"/>
</dbReference>